<evidence type="ECO:0000313" key="2">
    <source>
        <dbReference type="Proteomes" id="UP000585474"/>
    </source>
</evidence>
<gene>
    <name evidence="1" type="ORF">Acr_18g0006540</name>
</gene>
<proteinExistence type="predicted"/>
<keyword evidence="2" id="KW-1185">Reference proteome</keyword>
<sequence>MANDVHTDIQPLRLTSRAQLTLQKPSFFITNRTNIHRKPLIWNKFKPKSRRARFDLVCRSEEDEAEGHGFPAAGAAEVLERVLADAVRIGDSVAHCFVE</sequence>
<protein>
    <submittedName>
        <fullName evidence="1">Uncharacterized protein</fullName>
    </submittedName>
</protein>
<evidence type="ECO:0000313" key="1">
    <source>
        <dbReference type="EMBL" id="GFZ06484.1"/>
    </source>
</evidence>
<accession>A0A7J0G6Q9</accession>
<comment type="caution">
    <text evidence="1">The sequence shown here is derived from an EMBL/GenBank/DDBJ whole genome shotgun (WGS) entry which is preliminary data.</text>
</comment>
<organism evidence="1 2">
    <name type="scientific">Actinidia rufa</name>
    <dbReference type="NCBI Taxonomy" id="165716"/>
    <lineage>
        <taxon>Eukaryota</taxon>
        <taxon>Viridiplantae</taxon>
        <taxon>Streptophyta</taxon>
        <taxon>Embryophyta</taxon>
        <taxon>Tracheophyta</taxon>
        <taxon>Spermatophyta</taxon>
        <taxon>Magnoliopsida</taxon>
        <taxon>eudicotyledons</taxon>
        <taxon>Gunneridae</taxon>
        <taxon>Pentapetalae</taxon>
        <taxon>asterids</taxon>
        <taxon>Ericales</taxon>
        <taxon>Actinidiaceae</taxon>
        <taxon>Actinidia</taxon>
    </lineage>
</organism>
<dbReference type="EMBL" id="BJWL01000018">
    <property type="protein sequence ID" value="GFZ06484.1"/>
    <property type="molecule type" value="Genomic_DNA"/>
</dbReference>
<dbReference type="AlphaFoldDB" id="A0A7J0G6Q9"/>
<name>A0A7J0G6Q9_9ERIC</name>
<dbReference type="Proteomes" id="UP000585474">
    <property type="component" value="Unassembled WGS sequence"/>
</dbReference>
<reference evidence="1 2" key="1">
    <citation type="submission" date="2019-07" db="EMBL/GenBank/DDBJ databases">
        <title>De Novo Assembly of kiwifruit Actinidia rufa.</title>
        <authorList>
            <person name="Sugita-Konishi S."/>
            <person name="Sato K."/>
            <person name="Mori E."/>
            <person name="Abe Y."/>
            <person name="Kisaki G."/>
            <person name="Hamano K."/>
            <person name="Suezawa K."/>
            <person name="Otani M."/>
            <person name="Fukuda T."/>
            <person name="Manabe T."/>
            <person name="Gomi K."/>
            <person name="Tabuchi M."/>
            <person name="Akimitsu K."/>
            <person name="Kataoka I."/>
        </authorList>
    </citation>
    <scope>NUCLEOTIDE SEQUENCE [LARGE SCALE GENOMIC DNA]</scope>
    <source>
        <strain evidence="2">cv. Fuchu</strain>
    </source>
</reference>